<dbReference type="EC" id="4.2.3.156" evidence="1"/>
<dbReference type="RefSeq" id="WP_175107443.1">
    <property type="nucleotide sequence ID" value="NZ_CADIKM010000037.1"/>
</dbReference>
<proteinExistence type="predicted"/>
<dbReference type="Pfam" id="PF00494">
    <property type="entry name" value="SQS_PSY"/>
    <property type="match status" value="1"/>
</dbReference>
<organism evidence="1 2">
    <name type="scientific">Pararobbsia alpina</name>
    <dbReference type="NCBI Taxonomy" id="621374"/>
    <lineage>
        <taxon>Bacteria</taxon>
        <taxon>Pseudomonadati</taxon>
        <taxon>Pseudomonadota</taxon>
        <taxon>Betaproteobacteria</taxon>
        <taxon>Burkholderiales</taxon>
        <taxon>Burkholderiaceae</taxon>
        <taxon>Pararobbsia</taxon>
    </lineage>
</organism>
<keyword evidence="1" id="KW-0456">Lyase</keyword>
<dbReference type="GO" id="GO:0051996">
    <property type="term" value="F:squalene synthase [NAD(P)H] activity"/>
    <property type="evidence" value="ECO:0007669"/>
    <property type="project" value="InterPro"/>
</dbReference>
<dbReference type="Proteomes" id="UP000494115">
    <property type="component" value="Unassembled WGS sequence"/>
</dbReference>
<dbReference type="InterPro" id="IPR033904">
    <property type="entry name" value="Trans_IPPS_HH"/>
</dbReference>
<dbReference type="SFLD" id="SFLDG01018">
    <property type="entry name" value="Squalene/Phytoene_Synthase_Lik"/>
    <property type="match status" value="1"/>
</dbReference>
<accession>A0A6S7C337</accession>
<dbReference type="InterPro" id="IPR017827">
    <property type="entry name" value="HSQ_synthase_HpnC"/>
</dbReference>
<dbReference type="GO" id="GO:0004311">
    <property type="term" value="F:geranylgeranyl diphosphate synthase activity"/>
    <property type="evidence" value="ECO:0007669"/>
    <property type="project" value="InterPro"/>
</dbReference>
<dbReference type="GO" id="GO:0016829">
    <property type="term" value="F:lyase activity"/>
    <property type="evidence" value="ECO:0007669"/>
    <property type="project" value="UniProtKB-KW"/>
</dbReference>
<dbReference type="GO" id="GO:0016114">
    <property type="term" value="P:terpenoid biosynthetic process"/>
    <property type="evidence" value="ECO:0007669"/>
    <property type="project" value="UniProtKB-ARBA"/>
</dbReference>
<dbReference type="SFLD" id="SFLDS00005">
    <property type="entry name" value="Isoprenoid_Synthase_Type_I"/>
    <property type="match status" value="1"/>
</dbReference>
<dbReference type="SUPFAM" id="SSF48576">
    <property type="entry name" value="Terpenoid synthases"/>
    <property type="match status" value="1"/>
</dbReference>
<dbReference type="Gene3D" id="1.10.600.10">
    <property type="entry name" value="Farnesyl Diphosphate Synthase"/>
    <property type="match status" value="1"/>
</dbReference>
<protein>
    <submittedName>
        <fullName evidence="1">Hydroxysqualene synthase</fullName>
        <ecNumber evidence="1">4.2.3.156</ecNumber>
    </submittedName>
</protein>
<name>A0A6S7C337_9BURK</name>
<sequence length="292" mass="33034">MTEAVKVEHYENFPVASVLLPKAMRAPVGVIYNFARGADDIADEGDAPADARHEGLAAYRRELDAIRAGRPTSPGAPMFTQLAQVVKTHRLDLQLFYDLLSAFDQDVDVKRYADYEALRDYCRRSADPVGRLMLGLFEFETPDNLACSDAICTSLQLINFWQDVEVDWRKERVYLPQADMARFGVSDADIAAQKVDERWRALMRHEVGFARELMLRGAPLATRIPGRFGLELCCVVHGGLRILDMIERVDYDVFRHRPKLGKLDAAIVFARGLGMWLTKRHRQPQAVSPRAS</sequence>
<dbReference type="EMBL" id="CADIKM010000037">
    <property type="protein sequence ID" value="CAB3800304.1"/>
    <property type="molecule type" value="Genomic_DNA"/>
</dbReference>
<dbReference type="InterPro" id="IPR002060">
    <property type="entry name" value="Squ/phyt_synthse"/>
</dbReference>
<keyword evidence="2" id="KW-1185">Reference proteome</keyword>
<evidence type="ECO:0000313" key="2">
    <source>
        <dbReference type="Proteomes" id="UP000494115"/>
    </source>
</evidence>
<dbReference type="CDD" id="cd00683">
    <property type="entry name" value="Trans_IPPS_HH"/>
    <property type="match status" value="1"/>
</dbReference>
<dbReference type="PANTHER" id="PTHR31480">
    <property type="entry name" value="BIFUNCTIONAL LYCOPENE CYCLASE/PHYTOENE SYNTHASE"/>
    <property type="match status" value="1"/>
</dbReference>
<gene>
    <name evidence="1" type="primary">hpnC</name>
    <name evidence="1" type="ORF">LMG28138_04820</name>
</gene>
<reference evidence="1 2" key="1">
    <citation type="submission" date="2020-04" db="EMBL/GenBank/DDBJ databases">
        <authorList>
            <person name="De Canck E."/>
        </authorList>
    </citation>
    <scope>NUCLEOTIDE SEQUENCE [LARGE SCALE GENOMIC DNA]</scope>
    <source>
        <strain evidence="1 2">LMG 28138</strain>
    </source>
</reference>
<dbReference type="InterPro" id="IPR044843">
    <property type="entry name" value="Trans_IPPS_bact-type"/>
</dbReference>
<evidence type="ECO:0000313" key="1">
    <source>
        <dbReference type="EMBL" id="CAB3800304.1"/>
    </source>
</evidence>
<dbReference type="InterPro" id="IPR008949">
    <property type="entry name" value="Isoprenoid_synthase_dom_sf"/>
</dbReference>
<dbReference type="SFLD" id="SFLDG01212">
    <property type="entry name" value="Phytoene_synthase_like"/>
    <property type="match status" value="1"/>
</dbReference>
<dbReference type="AlphaFoldDB" id="A0A6S7C337"/>
<dbReference type="NCBIfam" id="TIGR03464">
    <property type="entry name" value="HpnC"/>
    <property type="match status" value="1"/>
</dbReference>